<evidence type="ECO:0000313" key="2">
    <source>
        <dbReference type="Proteomes" id="UP000321225"/>
    </source>
</evidence>
<dbReference type="RefSeq" id="WP_307723764.1">
    <property type="nucleotide sequence ID" value="NZ_BJUW01000011.1"/>
</dbReference>
<organism evidence="1 2">
    <name type="scientific">Microbacterium aerolatum</name>
    <dbReference type="NCBI Taxonomy" id="153731"/>
    <lineage>
        <taxon>Bacteria</taxon>
        <taxon>Bacillati</taxon>
        <taxon>Actinomycetota</taxon>
        <taxon>Actinomycetes</taxon>
        <taxon>Micrococcales</taxon>
        <taxon>Microbacteriaceae</taxon>
        <taxon>Microbacterium</taxon>
    </lineage>
</organism>
<sequence>MTTITPRKRGDLRARLRATAAAVMLAFVAVLVSACGLTVPTDPDGTLDSVTGGTMRVGVSPEPGLVNDSGPEPTGPLVDLTEEFAASIDARIEWTVGAEETLVGGLEAGDLDLAIGGFTDQTPWSDRAGVTRGYKSIEGADGRSLVFLVPLGENAFLSELEAFLDEEVGS</sequence>
<dbReference type="PROSITE" id="PS51257">
    <property type="entry name" value="PROKAR_LIPOPROTEIN"/>
    <property type="match status" value="1"/>
</dbReference>
<keyword evidence="2" id="KW-1185">Reference proteome</keyword>
<accession>A0A511AGH8</accession>
<evidence type="ECO:0000313" key="1">
    <source>
        <dbReference type="EMBL" id="GEK87255.1"/>
    </source>
</evidence>
<dbReference type="SUPFAM" id="SSF53850">
    <property type="entry name" value="Periplasmic binding protein-like II"/>
    <property type="match status" value="1"/>
</dbReference>
<dbReference type="Gene3D" id="3.40.190.10">
    <property type="entry name" value="Periplasmic binding protein-like II"/>
    <property type="match status" value="1"/>
</dbReference>
<dbReference type="Proteomes" id="UP000321225">
    <property type="component" value="Unassembled WGS sequence"/>
</dbReference>
<dbReference type="EMBL" id="BJUW01000011">
    <property type="protein sequence ID" value="GEK87255.1"/>
    <property type="molecule type" value="Genomic_DNA"/>
</dbReference>
<evidence type="ECO:0008006" key="3">
    <source>
        <dbReference type="Google" id="ProtNLM"/>
    </source>
</evidence>
<protein>
    <recommendedName>
        <fullName evidence="3">Solute-binding protein family 3/N-terminal domain-containing protein</fullName>
    </recommendedName>
</protein>
<proteinExistence type="predicted"/>
<reference evidence="1 2" key="1">
    <citation type="submission" date="2019-07" db="EMBL/GenBank/DDBJ databases">
        <title>Whole genome shotgun sequence of Microbacterium aerolatum NBRC 103071.</title>
        <authorList>
            <person name="Hosoyama A."/>
            <person name="Uohara A."/>
            <person name="Ohji S."/>
            <person name="Ichikawa N."/>
        </authorList>
    </citation>
    <scope>NUCLEOTIDE SEQUENCE [LARGE SCALE GENOMIC DNA]</scope>
    <source>
        <strain evidence="1 2">NBRC 103071</strain>
    </source>
</reference>
<dbReference type="AlphaFoldDB" id="A0A511AGH8"/>
<name>A0A511AGH8_9MICO</name>
<comment type="caution">
    <text evidence="1">The sequence shown here is derived from an EMBL/GenBank/DDBJ whole genome shotgun (WGS) entry which is preliminary data.</text>
</comment>
<gene>
    <name evidence="1" type="ORF">MAE01_24310</name>
</gene>